<dbReference type="PANTHER" id="PTHR22808:SF1">
    <property type="entry name" value="RNA CYTOSINE-C(5)-METHYLTRANSFERASE NSUN2-RELATED"/>
    <property type="match status" value="1"/>
</dbReference>
<dbReference type="Proteomes" id="UP001142055">
    <property type="component" value="Chromosome 1"/>
</dbReference>
<feature type="domain" description="SAM-dependent MTase RsmB/NOP-type" evidence="13">
    <location>
        <begin position="70"/>
        <end position="450"/>
    </location>
</feature>
<dbReference type="Pfam" id="PF01189">
    <property type="entry name" value="Methyltr_RsmB-F"/>
    <property type="match status" value="1"/>
</dbReference>
<evidence type="ECO:0000313" key="14">
    <source>
        <dbReference type="EMBL" id="KAJ6224912.1"/>
    </source>
</evidence>
<comment type="similarity">
    <text evidence="2 11">Belongs to the class I-like SAM-binding methyltransferase superfamily. RsmB/NOP family.</text>
</comment>
<feature type="compositionally biased region" description="Acidic residues" evidence="12">
    <location>
        <begin position="707"/>
        <end position="719"/>
    </location>
</feature>
<dbReference type="GO" id="GO:0016428">
    <property type="term" value="F:tRNA (cytidine-5-)-methyltransferase activity"/>
    <property type="evidence" value="ECO:0007669"/>
    <property type="project" value="InterPro"/>
</dbReference>
<dbReference type="PROSITE" id="PS01153">
    <property type="entry name" value="NOL1_NOP2_SUN"/>
    <property type="match status" value="1"/>
</dbReference>
<keyword evidence="8" id="KW-0819">tRNA processing</keyword>
<comment type="caution">
    <text evidence="14">The sequence shown here is derived from an EMBL/GenBank/DDBJ whole genome shotgun (WGS) entry which is preliminary data.</text>
</comment>
<feature type="region of interest" description="Disordered" evidence="12">
    <location>
        <begin position="1"/>
        <end position="40"/>
    </location>
</feature>
<keyword evidence="10" id="KW-0539">Nucleus</keyword>
<feature type="binding site" evidence="11">
    <location>
        <position position="237"/>
    </location>
    <ligand>
        <name>S-adenosyl-L-methionine</name>
        <dbReference type="ChEBI" id="CHEBI:59789"/>
    </ligand>
</feature>
<dbReference type="InterPro" id="IPR057286">
    <property type="entry name" value="PUA_NSUN2"/>
</dbReference>
<feature type="binding site" evidence="11">
    <location>
        <position position="264"/>
    </location>
    <ligand>
        <name>S-adenosyl-L-methionine</name>
        <dbReference type="ChEBI" id="CHEBI:59789"/>
    </ligand>
</feature>
<dbReference type="InterPro" id="IPR018314">
    <property type="entry name" value="RsmB/NOL1/NOP2-like_CS"/>
</dbReference>
<dbReference type="InterPro" id="IPR029063">
    <property type="entry name" value="SAM-dependent_MTases_sf"/>
</dbReference>
<dbReference type="InterPro" id="IPR023267">
    <property type="entry name" value="RCMT"/>
</dbReference>
<evidence type="ECO:0000256" key="7">
    <source>
        <dbReference type="ARBA" id="ARBA00022691"/>
    </source>
</evidence>
<keyword evidence="15" id="KW-1185">Reference proteome</keyword>
<evidence type="ECO:0000256" key="12">
    <source>
        <dbReference type="SAM" id="MobiDB-lite"/>
    </source>
</evidence>
<dbReference type="InterPro" id="IPR057285">
    <property type="entry name" value="Pre-PUA_NSUN2"/>
</dbReference>
<evidence type="ECO:0000259" key="13">
    <source>
        <dbReference type="PROSITE" id="PS51686"/>
    </source>
</evidence>
<evidence type="ECO:0000256" key="6">
    <source>
        <dbReference type="ARBA" id="ARBA00022679"/>
    </source>
</evidence>
<dbReference type="GO" id="GO:0005737">
    <property type="term" value="C:cytoplasm"/>
    <property type="evidence" value="ECO:0007669"/>
    <property type="project" value="TreeGrafter"/>
</dbReference>
<evidence type="ECO:0000256" key="8">
    <source>
        <dbReference type="ARBA" id="ARBA00022694"/>
    </source>
</evidence>
<sequence length="735" mass="84467">MESVASNQAKNEKRNGQRFRGRKQKHAEKRTRDSNKRTPNYDEIIKENVNFESYYKAQQIMKTEEEWQQFMEILRKPLPSDFRISSNCTGQTEKMRDLIQNLTSSVVANSNEEGEEPAKDIFVSPIPWYPDNLAWTINLSKSEIRRTPSLKKLHQFLISETSTGDISRQEAVSMIPPLLLDIKPGQSVLDMCAAPGSKTAQIIEMLHRSSNNDFIVNEDGTTLQDKQLINGLVVANDVDNKRCYMLIHQSNRLHSPCVVIINHDAANLPKFYRSGKDNKKSFLKFDRILADVPCTGDGTVRKNYDVWTKWNAANSNNFHSIQLKIARRGVELLAKDGIMAYSTCSLNPAENEAVIASLLNSAQGDLELIDAAKQIPQLKCRPGLETWTVMSRDNTIYSSYDEVGPNLQSQIKESLFPPKNAAELNLKFCIRVLPHYQNTGGFFIAILRKKTDKMPWESMRNDNAENIETKKVDEPKRIEKKRKGFMGHREDPYFFLKEDDSDWPILKSFYDFPDSFSVTQLAHRCSAGKRRNIYFLTELATDFMANNPHVKVITGGSRIFNRVDVQNVKCPFRITQEGIPTLFPYFVTKLSEFLPTLNNEDNPRFNIIDIDREHFVKLLKKEDLKMEEFDDEVRLRIANLSHGSCILYLQLSRPSPNESSKYILPIGAWKGKNSIRAYVARNERAHILRLCDEEMEPTVQEDKGPDESIEQQESEESEETMQQNKKTKLEQSIED</sequence>
<evidence type="ECO:0000256" key="9">
    <source>
        <dbReference type="ARBA" id="ARBA00022884"/>
    </source>
</evidence>
<protein>
    <recommendedName>
        <fullName evidence="3">tRNA (cytosine(34)-C(5))-methyltransferase</fullName>
        <ecNumber evidence="3">2.1.1.203</ecNumber>
    </recommendedName>
</protein>
<reference evidence="14" key="1">
    <citation type="submission" date="2022-12" db="EMBL/GenBank/DDBJ databases">
        <title>Genome assemblies of Blomia tropicalis.</title>
        <authorList>
            <person name="Cui Y."/>
        </authorList>
    </citation>
    <scope>NUCLEOTIDE SEQUENCE</scope>
    <source>
        <tissue evidence="14">Adult mites</tissue>
    </source>
</reference>
<dbReference type="Pfam" id="PF25376">
    <property type="entry name" value="Pre-PUA_NSUN2"/>
    <property type="match status" value="1"/>
</dbReference>
<dbReference type="PANTHER" id="PTHR22808">
    <property type="entry name" value="NCL1 YEAST -RELATED NOL1/NOP2/FMU SUN DOMAIN-CONTAINING"/>
    <property type="match status" value="1"/>
</dbReference>
<keyword evidence="9 11" id="KW-0694">RNA-binding</keyword>
<dbReference type="PROSITE" id="PS51686">
    <property type="entry name" value="SAM_MT_RSMB_NOP"/>
    <property type="match status" value="1"/>
</dbReference>
<dbReference type="EMBL" id="JAPWDV010000001">
    <property type="protein sequence ID" value="KAJ6224912.1"/>
    <property type="molecule type" value="Genomic_DNA"/>
</dbReference>
<name>A0A9Q0MIA4_BLOTA</name>
<dbReference type="PRINTS" id="PR02008">
    <property type="entry name" value="RCMTFAMILY"/>
</dbReference>
<dbReference type="PRINTS" id="PR02011">
    <property type="entry name" value="RCMTNCL1"/>
</dbReference>
<dbReference type="InterPro" id="IPR049560">
    <property type="entry name" value="MeTrfase_RsmB-F_NOP2_cat"/>
</dbReference>
<evidence type="ECO:0000256" key="11">
    <source>
        <dbReference type="PROSITE-ProRule" id="PRU01023"/>
    </source>
</evidence>
<keyword evidence="7 11" id="KW-0949">S-adenosyl-L-methionine</keyword>
<comment type="subcellular location">
    <subcellularLocation>
        <location evidence="1">Nucleus</location>
    </subcellularLocation>
</comment>
<evidence type="ECO:0000313" key="15">
    <source>
        <dbReference type="Proteomes" id="UP001142055"/>
    </source>
</evidence>
<keyword evidence="5 11" id="KW-0489">Methyltransferase</keyword>
<dbReference type="Gene3D" id="3.40.50.150">
    <property type="entry name" value="Vaccinia Virus protein VP39"/>
    <property type="match status" value="1"/>
</dbReference>
<evidence type="ECO:0000256" key="1">
    <source>
        <dbReference type="ARBA" id="ARBA00004123"/>
    </source>
</evidence>
<proteinExistence type="inferred from homology"/>
<keyword evidence="6 11" id="KW-0808">Transferase</keyword>
<evidence type="ECO:0000256" key="3">
    <source>
        <dbReference type="ARBA" id="ARBA00012629"/>
    </source>
</evidence>
<keyword evidence="4" id="KW-0820">tRNA-binding</keyword>
<feature type="binding site" evidence="11">
    <location>
        <position position="291"/>
    </location>
    <ligand>
        <name>S-adenosyl-L-methionine</name>
        <dbReference type="ChEBI" id="CHEBI:59789"/>
    </ligand>
</feature>
<dbReference type="OMA" id="QLFTEYV"/>
<evidence type="ECO:0000256" key="2">
    <source>
        <dbReference type="ARBA" id="ARBA00007494"/>
    </source>
</evidence>
<dbReference type="GO" id="GO:0005634">
    <property type="term" value="C:nucleus"/>
    <property type="evidence" value="ECO:0007669"/>
    <property type="project" value="UniProtKB-SubCell"/>
</dbReference>
<dbReference type="GO" id="GO:0000049">
    <property type="term" value="F:tRNA binding"/>
    <property type="evidence" value="ECO:0007669"/>
    <property type="project" value="UniProtKB-KW"/>
</dbReference>
<feature type="compositionally biased region" description="Basic and acidic residues" evidence="12">
    <location>
        <begin position="30"/>
        <end position="40"/>
    </location>
</feature>
<organism evidence="14 15">
    <name type="scientific">Blomia tropicalis</name>
    <name type="common">Mite</name>
    <dbReference type="NCBI Taxonomy" id="40697"/>
    <lineage>
        <taxon>Eukaryota</taxon>
        <taxon>Metazoa</taxon>
        <taxon>Ecdysozoa</taxon>
        <taxon>Arthropoda</taxon>
        <taxon>Chelicerata</taxon>
        <taxon>Arachnida</taxon>
        <taxon>Acari</taxon>
        <taxon>Acariformes</taxon>
        <taxon>Sarcoptiformes</taxon>
        <taxon>Astigmata</taxon>
        <taxon>Glycyphagoidea</taxon>
        <taxon>Echimyopodidae</taxon>
        <taxon>Blomia</taxon>
    </lineage>
</organism>
<dbReference type="InterPro" id="IPR001678">
    <property type="entry name" value="MeTrfase_RsmB-F_NOP2_dom"/>
</dbReference>
<gene>
    <name evidence="14" type="ORF">RDWZM_003457</name>
</gene>
<evidence type="ECO:0000256" key="5">
    <source>
        <dbReference type="ARBA" id="ARBA00022603"/>
    </source>
</evidence>
<dbReference type="SUPFAM" id="SSF53335">
    <property type="entry name" value="S-adenosyl-L-methionine-dependent methyltransferases"/>
    <property type="match status" value="1"/>
</dbReference>
<dbReference type="InterPro" id="IPR023270">
    <property type="entry name" value="RCMT_NCL1"/>
</dbReference>
<feature type="active site" description="Nucleophile" evidence="11">
    <location>
        <position position="344"/>
    </location>
</feature>
<dbReference type="Pfam" id="PF25378">
    <property type="entry name" value="PUA_NSUN2"/>
    <property type="match status" value="1"/>
</dbReference>
<dbReference type="EC" id="2.1.1.203" evidence="3"/>
<evidence type="ECO:0000256" key="10">
    <source>
        <dbReference type="ARBA" id="ARBA00023242"/>
    </source>
</evidence>
<evidence type="ECO:0000256" key="4">
    <source>
        <dbReference type="ARBA" id="ARBA00022555"/>
    </source>
</evidence>
<feature type="compositionally biased region" description="Basic residues" evidence="12">
    <location>
        <begin position="16"/>
        <end position="29"/>
    </location>
</feature>
<accession>A0A9Q0MIA4</accession>
<dbReference type="GO" id="GO:0030488">
    <property type="term" value="P:tRNA methylation"/>
    <property type="evidence" value="ECO:0007669"/>
    <property type="project" value="TreeGrafter"/>
</dbReference>
<feature type="region of interest" description="Disordered" evidence="12">
    <location>
        <begin position="694"/>
        <end position="735"/>
    </location>
</feature>
<dbReference type="AlphaFoldDB" id="A0A9Q0MIA4"/>
<feature type="binding site" evidence="11">
    <location>
        <begin position="192"/>
        <end position="198"/>
    </location>
    <ligand>
        <name>S-adenosyl-L-methionine</name>
        <dbReference type="ChEBI" id="CHEBI:59789"/>
    </ligand>
</feature>